<dbReference type="InterPro" id="IPR036920">
    <property type="entry name" value="Ribosomal_uL16_sf"/>
</dbReference>
<dbReference type="EMBL" id="BT078073">
    <property type="protein sequence ID" value="ACO12497.1"/>
    <property type="molecule type" value="mRNA"/>
</dbReference>
<dbReference type="OrthoDB" id="268521at2759"/>
<organism evidence="5">
    <name type="scientific">Lepeophtheirus salmonis</name>
    <name type="common">Salmon louse</name>
    <name type="synonym">Caligus salmonis</name>
    <dbReference type="NCBI Taxonomy" id="72036"/>
    <lineage>
        <taxon>Eukaryota</taxon>
        <taxon>Metazoa</taxon>
        <taxon>Ecdysozoa</taxon>
        <taxon>Arthropoda</taxon>
        <taxon>Crustacea</taxon>
        <taxon>Multicrustacea</taxon>
        <taxon>Hexanauplia</taxon>
        <taxon>Copepoda</taxon>
        <taxon>Siphonostomatoida</taxon>
        <taxon>Caligidae</taxon>
        <taxon>Lepeophtheirus</taxon>
    </lineage>
</organism>
<dbReference type="InterPro" id="IPR047873">
    <property type="entry name" value="Ribosomal_uL16"/>
</dbReference>
<dbReference type="Gene3D" id="3.90.1170.10">
    <property type="entry name" value="Ribosomal protein L10e/L16"/>
    <property type="match status" value="1"/>
</dbReference>
<accession>C1BTZ4</accession>
<reference evidence="5" key="1">
    <citation type="submission" date="2009-06" db="EMBL/GenBank/DDBJ databases">
        <title>Lepeophtheirus salmonis ESTs and full-length cDNAs.</title>
        <authorList>
            <person name="Yasuike M."/>
            <person name="von Schalburg K."/>
            <person name="Cooper G."/>
            <person name="Leong J."/>
            <person name="Jones S.R.M."/>
            <person name="Koop B.F."/>
        </authorList>
    </citation>
    <scope>NUCLEOTIDE SEQUENCE</scope>
    <source>
        <strain evidence="5">Pacific form</strain>
        <tissue evidence="5">Whole</tissue>
    </source>
</reference>
<evidence type="ECO:0000256" key="4">
    <source>
        <dbReference type="ARBA" id="ARBA00035302"/>
    </source>
</evidence>
<dbReference type="PANTHER" id="PTHR12220:SF13">
    <property type="entry name" value="LARGE RIBOSOMAL SUBUNIT PROTEIN UL16M"/>
    <property type="match status" value="1"/>
</dbReference>
<dbReference type="GO" id="GO:0019843">
    <property type="term" value="F:rRNA binding"/>
    <property type="evidence" value="ECO:0007669"/>
    <property type="project" value="InterPro"/>
</dbReference>
<dbReference type="SUPFAM" id="SSF54686">
    <property type="entry name" value="Ribosomal protein L16p/L10e"/>
    <property type="match status" value="1"/>
</dbReference>
<dbReference type="InterPro" id="IPR000114">
    <property type="entry name" value="Ribosomal_uL16_bact-type"/>
</dbReference>
<dbReference type="GO" id="GO:0032543">
    <property type="term" value="P:mitochondrial translation"/>
    <property type="evidence" value="ECO:0007669"/>
    <property type="project" value="TreeGrafter"/>
</dbReference>
<dbReference type="PANTHER" id="PTHR12220">
    <property type="entry name" value="50S/60S RIBOSOMAL PROTEIN L16"/>
    <property type="match status" value="1"/>
</dbReference>
<dbReference type="GO" id="GO:0003735">
    <property type="term" value="F:structural constituent of ribosome"/>
    <property type="evidence" value="ECO:0007669"/>
    <property type="project" value="InterPro"/>
</dbReference>
<proteinExistence type="evidence at transcript level"/>
<evidence type="ECO:0000256" key="3">
    <source>
        <dbReference type="ARBA" id="ARBA00023274"/>
    </source>
</evidence>
<comment type="similarity">
    <text evidence="1">Belongs to the universal ribosomal protein uL16 family.</text>
</comment>
<evidence type="ECO:0000256" key="1">
    <source>
        <dbReference type="ARBA" id="ARBA00008931"/>
    </source>
</evidence>
<dbReference type="AlphaFoldDB" id="C1BTZ4"/>
<dbReference type="Pfam" id="PF00252">
    <property type="entry name" value="Ribosomal_L16"/>
    <property type="match status" value="1"/>
</dbReference>
<gene>
    <name evidence="5" type="primary">RM16</name>
</gene>
<name>C1BTZ4_LEPSM</name>
<protein>
    <recommendedName>
        <fullName evidence="4">Large ribosomal subunit protein uL16m</fullName>
    </recommendedName>
</protein>
<keyword evidence="2 5" id="KW-0689">Ribosomal protein</keyword>
<dbReference type="GO" id="GO:0005762">
    <property type="term" value="C:mitochondrial large ribosomal subunit"/>
    <property type="evidence" value="ECO:0007669"/>
    <property type="project" value="TreeGrafter"/>
</dbReference>
<keyword evidence="3" id="KW-0687">Ribonucleoprotein</keyword>
<sequence length="254" mass="29318">MMGKWFGSVGVQWIRGIRMASRIEVNPNVAMPEKHRLPMLPKVPSRYTMFKVPKTQTELFRMRGEELVHNDLILGQYGIMALSGGSLKHGHFEMMRTGVGHYIGKQKAFAIYRVDAPHRPKTQRGIGKRMGGGKPSIDHYVSPIRAGRILVEVGGSLTWDQVRPWLTNVANKMPFHAMVVTPEILKNMKEEEARLKAVNTNPITFEWLIRNNIFDCQKQLSPYDKKLFGKFVYKDKTLNIKWNEIRRAIYKHKC</sequence>
<evidence type="ECO:0000256" key="2">
    <source>
        <dbReference type="ARBA" id="ARBA00022980"/>
    </source>
</evidence>
<evidence type="ECO:0000313" key="5">
    <source>
        <dbReference type="EMBL" id="ACO12497.1"/>
    </source>
</evidence>